<protein>
    <submittedName>
        <fullName evidence="9">Carbohydrate ABC transporter membrane protein 1, CUT1 family</fullName>
    </submittedName>
</protein>
<dbReference type="SUPFAM" id="SSF161098">
    <property type="entry name" value="MetI-like"/>
    <property type="match status" value="1"/>
</dbReference>
<keyword evidence="3" id="KW-1003">Cell membrane</keyword>
<evidence type="ECO:0000259" key="8">
    <source>
        <dbReference type="PROSITE" id="PS50928"/>
    </source>
</evidence>
<accession>A0A1H1YKS7</accession>
<proteinExistence type="inferred from homology"/>
<dbReference type="PROSITE" id="PS50928">
    <property type="entry name" value="ABC_TM1"/>
    <property type="match status" value="1"/>
</dbReference>
<dbReference type="InterPro" id="IPR035906">
    <property type="entry name" value="MetI-like_sf"/>
</dbReference>
<evidence type="ECO:0000256" key="7">
    <source>
        <dbReference type="RuleBase" id="RU363032"/>
    </source>
</evidence>
<keyword evidence="6 7" id="KW-0472">Membrane</keyword>
<feature type="transmembrane region" description="Helical" evidence="7">
    <location>
        <begin position="272"/>
        <end position="296"/>
    </location>
</feature>
<gene>
    <name evidence="9" type="ORF">SAMN04489812_4644</name>
</gene>
<dbReference type="GO" id="GO:0055085">
    <property type="term" value="P:transmembrane transport"/>
    <property type="evidence" value="ECO:0007669"/>
    <property type="project" value="InterPro"/>
</dbReference>
<evidence type="ECO:0000256" key="6">
    <source>
        <dbReference type="ARBA" id="ARBA00023136"/>
    </source>
</evidence>
<dbReference type="CDD" id="cd06261">
    <property type="entry name" value="TM_PBP2"/>
    <property type="match status" value="1"/>
</dbReference>
<name>A0A1H1YKS7_9ACTN</name>
<comment type="similarity">
    <text evidence="7">Belongs to the binding-protein-dependent transport system permease family.</text>
</comment>
<dbReference type="InterPro" id="IPR050809">
    <property type="entry name" value="UgpAE/MalFG_permease"/>
</dbReference>
<dbReference type="Pfam" id="PF00528">
    <property type="entry name" value="BPD_transp_1"/>
    <property type="match status" value="1"/>
</dbReference>
<keyword evidence="4 7" id="KW-0812">Transmembrane</keyword>
<evidence type="ECO:0000313" key="9">
    <source>
        <dbReference type="EMBL" id="SDT22148.1"/>
    </source>
</evidence>
<evidence type="ECO:0000256" key="2">
    <source>
        <dbReference type="ARBA" id="ARBA00022448"/>
    </source>
</evidence>
<feature type="transmembrane region" description="Helical" evidence="7">
    <location>
        <begin position="174"/>
        <end position="194"/>
    </location>
</feature>
<evidence type="ECO:0000256" key="1">
    <source>
        <dbReference type="ARBA" id="ARBA00004651"/>
    </source>
</evidence>
<feature type="domain" description="ABC transmembrane type-1" evidence="8">
    <location>
        <begin position="79"/>
        <end position="293"/>
    </location>
</feature>
<dbReference type="GO" id="GO:0005886">
    <property type="term" value="C:plasma membrane"/>
    <property type="evidence" value="ECO:0007669"/>
    <property type="project" value="UniProtKB-SubCell"/>
</dbReference>
<comment type="subcellular location">
    <subcellularLocation>
        <location evidence="1 7">Cell membrane</location>
        <topology evidence="1 7">Multi-pass membrane protein</topology>
    </subcellularLocation>
</comment>
<dbReference type="EMBL" id="LT629772">
    <property type="protein sequence ID" value="SDT22148.1"/>
    <property type="molecule type" value="Genomic_DNA"/>
</dbReference>
<dbReference type="AlphaFoldDB" id="A0A1H1YKS7"/>
<evidence type="ECO:0000256" key="3">
    <source>
        <dbReference type="ARBA" id="ARBA00022475"/>
    </source>
</evidence>
<keyword evidence="5 7" id="KW-1133">Transmembrane helix</keyword>
<keyword evidence="2 7" id="KW-0813">Transport</keyword>
<keyword evidence="10" id="KW-1185">Reference proteome</keyword>
<feature type="transmembrane region" description="Helical" evidence="7">
    <location>
        <begin position="83"/>
        <end position="104"/>
    </location>
</feature>
<feature type="transmembrane region" description="Helical" evidence="7">
    <location>
        <begin position="125"/>
        <end position="154"/>
    </location>
</feature>
<evidence type="ECO:0000256" key="4">
    <source>
        <dbReference type="ARBA" id="ARBA00022692"/>
    </source>
</evidence>
<feature type="transmembrane region" description="Helical" evidence="7">
    <location>
        <begin position="21"/>
        <end position="39"/>
    </location>
</feature>
<feature type="transmembrane region" description="Helical" evidence="7">
    <location>
        <begin position="215"/>
        <end position="240"/>
    </location>
</feature>
<reference evidence="9 10" key="1">
    <citation type="submission" date="2016-10" db="EMBL/GenBank/DDBJ databases">
        <authorList>
            <person name="de Groot N.N."/>
        </authorList>
    </citation>
    <scope>NUCLEOTIDE SEQUENCE [LARGE SCALE GENOMIC DNA]</scope>
    <source>
        <strain evidence="9 10">DSM 21800</strain>
    </source>
</reference>
<dbReference type="InterPro" id="IPR000515">
    <property type="entry name" value="MetI-like"/>
</dbReference>
<dbReference type="Gene3D" id="1.10.3720.10">
    <property type="entry name" value="MetI-like"/>
    <property type="match status" value="1"/>
</dbReference>
<sequence length="306" mass="33192">MTSARGRRSLLRRIAYYRWSYLFVLPGAAFFVVFAYIPLAGNVVAFQDYSPFRGVESSPFVGWSNFAAMFTDPEVITALTNTIIISALQILFAFPAPVALALLLNSLLSVRVQRVVQAIVYLPHFISWVVVIAIWQQVLGGAGIINDVLALIGLGPQNVMADPDAFKPLVTAQVIWKEIGWGTIIFFAAISTIPHDRYESAAIDGAGAWRRIWHVTLPGIMPVIVLLLILRLGAVLTVGFEQILLQQDSVGKGAAQVLDTFVYFRGVIGGDWGLAAAAGLFKGAVGTVMVIGANWLSKRLGSEGLF</sequence>
<dbReference type="Proteomes" id="UP000199103">
    <property type="component" value="Chromosome I"/>
</dbReference>
<evidence type="ECO:0000313" key="10">
    <source>
        <dbReference type="Proteomes" id="UP000199103"/>
    </source>
</evidence>
<organism evidence="9 10">
    <name type="scientific">Microlunatus soli</name>
    <dbReference type="NCBI Taxonomy" id="630515"/>
    <lineage>
        <taxon>Bacteria</taxon>
        <taxon>Bacillati</taxon>
        <taxon>Actinomycetota</taxon>
        <taxon>Actinomycetes</taxon>
        <taxon>Propionibacteriales</taxon>
        <taxon>Propionibacteriaceae</taxon>
        <taxon>Microlunatus</taxon>
    </lineage>
</organism>
<dbReference type="PANTHER" id="PTHR43227">
    <property type="entry name" value="BLL4140 PROTEIN"/>
    <property type="match status" value="1"/>
</dbReference>
<dbReference type="PANTHER" id="PTHR43227:SF11">
    <property type="entry name" value="BLL4140 PROTEIN"/>
    <property type="match status" value="1"/>
</dbReference>
<evidence type="ECO:0000256" key="5">
    <source>
        <dbReference type="ARBA" id="ARBA00022989"/>
    </source>
</evidence>
<dbReference type="STRING" id="630515.SAMN04489812_4644"/>